<evidence type="ECO:0000256" key="2">
    <source>
        <dbReference type="ARBA" id="ARBA00009761"/>
    </source>
</evidence>
<dbReference type="STRING" id="70448.Q014Z9"/>
<dbReference type="GeneID" id="9837287"/>
<evidence type="ECO:0000256" key="1">
    <source>
        <dbReference type="ARBA" id="ARBA00004123"/>
    </source>
</evidence>
<protein>
    <submittedName>
        <fullName evidence="4">Nucleic acid-binding, OB-fold</fullName>
    </submittedName>
    <submittedName>
        <fullName evidence="5">Replication factor A protein 3</fullName>
    </submittedName>
</protein>
<dbReference type="Proteomes" id="UP000195557">
    <property type="component" value="Unassembled WGS sequence"/>
</dbReference>
<dbReference type="GO" id="GO:0006260">
    <property type="term" value="P:DNA replication"/>
    <property type="evidence" value="ECO:0007669"/>
    <property type="project" value="InterPro"/>
</dbReference>
<comment type="similarity">
    <text evidence="2">Belongs to the replication factor A protein 3 family.</text>
</comment>
<evidence type="ECO:0000313" key="4">
    <source>
        <dbReference type="EMBL" id="CAL54530.1"/>
    </source>
</evidence>
<dbReference type="PANTHER" id="PTHR47058">
    <property type="entry name" value="REPLICATION PROTEIN A 14 KDA SUBUNIT A-RELATED"/>
    <property type="match status" value="1"/>
</dbReference>
<dbReference type="RefSeq" id="XP_003080363.1">
    <property type="nucleotide sequence ID" value="XM_003080315.1"/>
</dbReference>
<reference evidence="5" key="3">
    <citation type="submission" date="2017-04" db="EMBL/GenBank/DDBJ databases">
        <title>Population genomics of picophytoplankton unveils novel chromosome hypervariability.</title>
        <authorList>
            <consortium name="DOE Joint Genome Institute"/>
            <person name="Blanc-Mathieu R."/>
            <person name="Krasovec M."/>
            <person name="Hebrard M."/>
            <person name="Yau S."/>
            <person name="Desgranges E."/>
            <person name="Martin J."/>
            <person name="Schackwitz W."/>
            <person name="Kuo A."/>
            <person name="Salin G."/>
            <person name="Donnadieu C."/>
            <person name="Desdevises Y."/>
            <person name="Sanchez-Ferandin S."/>
            <person name="Moreau H."/>
            <person name="Rivals E."/>
            <person name="Grigoriev I.V."/>
            <person name="Grimsley N."/>
            <person name="Eyre-Walker A."/>
            <person name="Piganeau G."/>
        </authorList>
    </citation>
    <scope>NUCLEOTIDE SEQUENCE [LARGE SCALE GENOMIC DNA]</scope>
    <source>
        <strain evidence="5">RCC 1115</strain>
    </source>
</reference>
<dbReference type="GO" id="GO:0003677">
    <property type="term" value="F:DNA binding"/>
    <property type="evidence" value="ECO:0007669"/>
    <property type="project" value="InterPro"/>
</dbReference>
<dbReference type="GO" id="GO:0006310">
    <property type="term" value="P:DNA recombination"/>
    <property type="evidence" value="ECO:0007669"/>
    <property type="project" value="InterPro"/>
</dbReference>
<evidence type="ECO:0000256" key="3">
    <source>
        <dbReference type="ARBA" id="ARBA00023242"/>
    </source>
</evidence>
<dbReference type="InterPro" id="IPR012340">
    <property type="entry name" value="NA-bd_OB-fold"/>
</dbReference>
<accession>A0A454Y2B0</accession>
<evidence type="ECO:0000313" key="6">
    <source>
        <dbReference type="Proteomes" id="UP000009170"/>
    </source>
</evidence>
<keyword evidence="6" id="KW-1185">Reference proteome</keyword>
<dbReference type="EMBL" id="CAID01000007">
    <property type="protein sequence ID" value="CAL54530.1"/>
    <property type="molecule type" value="Genomic_DNA"/>
</dbReference>
<dbReference type="AlphaFoldDB" id="Q014Z9"/>
<gene>
    <name evidence="5" type="ORF">BE221DRAFT_204627</name>
    <name evidence="4" type="ORF">OT_ostta07g02710</name>
</gene>
<dbReference type="KEGG" id="ota:OT_ostta07g02710"/>
<dbReference type="Gene3D" id="2.40.50.140">
    <property type="entry name" value="Nucleic acid-binding proteins"/>
    <property type="match status" value="1"/>
</dbReference>
<organism evidence="4 6">
    <name type="scientific">Ostreococcus tauri</name>
    <name type="common">Marine green alga</name>
    <dbReference type="NCBI Taxonomy" id="70448"/>
    <lineage>
        <taxon>Eukaryota</taxon>
        <taxon>Viridiplantae</taxon>
        <taxon>Chlorophyta</taxon>
        <taxon>Mamiellophyceae</taxon>
        <taxon>Mamiellales</taxon>
        <taxon>Bathycoccaceae</taxon>
        <taxon>Ostreococcus</taxon>
    </lineage>
</organism>
<sequence>MDDSAPAPRVNGESLERFQGKKVLVVGEVAPVDAQRATLKTTDDKTITVTLAEGGEFKSKYIEFEATVDGPMSVTECSRVEFGDDFDTFSYGELVKLINTKSRDLFY</sequence>
<dbReference type="SUPFAM" id="SSF50249">
    <property type="entry name" value="Nucleic acid-binding proteins"/>
    <property type="match status" value="1"/>
</dbReference>
<dbReference type="InParanoid" id="Q014Z9"/>
<comment type="subcellular location">
    <subcellularLocation>
        <location evidence="1">Nucleus</location>
    </subcellularLocation>
</comment>
<name>Q014Z9_OSTTA</name>
<reference evidence="4" key="2">
    <citation type="journal article" date="2014" name="BMC Genomics">
        <title>An improved genome of the model marine alga Ostreococcus tauri unfolds by assessing Illumina de novo assemblies.</title>
        <authorList>
            <person name="Blanc-Mathieu R."/>
            <person name="Verhelst B."/>
            <person name="Derelle E."/>
            <person name="Rombauts S."/>
            <person name="Bouget F.Y."/>
            <person name="Carre I."/>
            <person name="Chateau A."/>
            <person name="Eyre-Walker A."/>
            <person name="Grimsley N."/>
            <person name="Moreau H."/>
            <person name="Piegu B."/>
            <person name="Rivals E."/>
            <person name="Schackwitz W."/>
            <person name="Van de Peer Y."/>
            <person name="Piganeau G."/>
        </authorList>
    </citation>
    <scope>NUCLEOTIDE SEQUENCE</scope>
    <source>
        <strain evidence="4">RCC4221</strain>
    </source>
</reference>
<dbReference type="FunCoup" id="Q014Z9">
    <property type="interactions" value="94"/>
</dbReference>
<dbReference type="PANTHER" id="PTHR47058:SF3">
    <property type="entry name" value="REPLICATION PROTEIN A 14 KDA SUBUNIT A-RELATED"/>
    <property type="match status" value="1"/>
</dbReference>
<dbReference type="OMA" id="IRAEVWT"/>
<dbReference type="Pfam" id="PF08661">
    <property type="entry name" value="Rep_fac-A_3"/>
    <property type="match status" value="1"/>
</dbReference>
<reference evidence="4 6" key="1">
    <citation type="journal article" date="2006" name="Proc. Natl. Acad. Sci. U.S.A.">
        <title>Genome analysis of the smallest free-living eukaryote Ostreococcus tauri unveils many unique features.</title>
        <authorList>
            <person name="Derelle E."/>
            <person name="Ferraz C."/>
            <person name="Rombauts S."/>
            <person name="Rouze P."/>
            <person name="Worden A.Z."/>
            <person name="Robbens S."/>
            <person name="Partensky F."/>
            <person name="Degroeve S."/>
            <person name="Echeynie S."/>
            <person name="Cooke R."/>
            <person name="Saeys Y."/>
            <person name="Wuyts J."/>
            <person name="Jabbari K."/>
            <person name="Bowler C."/>
            <person name="Panaud O."/>
            <person name="Piegu B."/>
            <person name="Ball S.G."/>
            <person name="Ral J.-P."/>
            <person name="Bouget F.-Y."/>
            <person name="Piganeau G."/>
            <person name="De Baets B."/>
            <person name="Picard A."/>
            <person name="Delseny M."/>
            <person name="Demaille J."/>
            <person name="Van de Peer Y."/>
            <person name="Moreau H."/>
        </authorList>
    </citation>
    <scope>NUCLEOTIDE SEQUENCE [LARGE SCALE GENOMIC DNA]</scope>
    <source>
        <strain evidence="4 6">OTTH0595</strain>
    </source>
</reference>
<keyword evidence="3" id="KW-0539">Nucleus</keyword>
<evidence type="ECO:0000313" key="5">
    <source>
        <dbReference type="EMBL" id="OUS47361.1"/>
    </source>
</evidence>
<dbReference type="EMBL" id="KZ155778">
    <property type="protein sequence ID" value="OUS47361.1"/>
    <property type="molecule type" value="Genomic_DNA"/>
</dbReference>
<dbReference type="GO" id="GO:0031981">
    <property type="term" value="C:nuclear lumen"/>
    <property type="evidence" value="ECO:0007669"/>
    <property type="project" value="UniProtKB-ARBA"/>
</dbReference>
<dbReference type="Proteomes" id="UP000009170">
    <property type="component" value="Unassembled WGS sequence"/>
</dbReference>
<proteinExistence type="inferred from homology"/>
<accession>Q014Z9</accession>
<dbReference type="GO" id="GO:0006281">
    <property type="term" value="P:DNA repair"/>
    <property type="evidence" value="ECO:0007669"/>
    <property type="project" value="InterPro"/>
</dbReference>
<dbReference type="InterPro" id="IPR013970">
    <property type="entry name" value="Rfa2"/>
</dbReference>
<dbReference type="CDD" id="cd04479">
    <property type="entry name" value="RPA3"/>
    <property type="match status" value="1"/>
</dbReference>
<accession>A0A1Y5ICZ3</accession>
<dbReference type="OrthoDB" id="188186at2759"/>